<keyword evidence="1" id="KW-0732">Signal</keyword>
<name>A0AAD9H6I1_9PEZI</name>
<dbReference type="EMBL" id="MU843013">
    <property type="protein sequence ID" value="KAK2023088.1"/>
    <property type="molecule type" value="Genomic_DNA"/>
</dbReference>
<keyword evidence="3" id="KW-1185">Reference proteome</keyword>
<evidence type="ECO:0000256" key="1">
    <source>
        <dbReference type="SAM" id="SignalP"/>
    </source>
</evidence>
<sequence>MKATTLLLTAATFIGVQAACSSATASVCRCANEDDASNRNVCSFSFAQTPFVDTDGITKCRATGGASFTQCNYAKACGSGEAICS</sequence>
<protein>
    <submittedName>
        <fullName evidence="2">Uncharacterized protein</fullName>
    </submittedName>
</protein>
<reference evidence="2" key="1">
    <citation type="submission" date="2021-06" db="EMBL/GenBank/DDBJ databases">
        <title>Comparative genomics, transcriptomics and evolutionary studies reveal genomic signatures of adaptation to plant cell wall in hemibiotrophic fungi.</title>
        <authorList>
            <consortium name="DOE Joint Genome Institute"/>
            <person name="Baroncelli R."/>
            <person name="Diaz J.F."/>
            <person name="Benocci T."/>
            <person name="Peng M."/>
            <person name="Battaglia E."/>
            <person name="Haridas S."/>
            <person name="Andreopoulos W."/>
            <person name="Labutti K."/>
            <person name="Pangilinan J."/>
            <person name="Floch G.L."/>
            <person name="Makela M.R."/>
            <person name="Henrissat B."/>
            <person name="Grigoriev I.V."/>
            <person name="Crouch J.A."/>
            <person name="De Vries R.P."/>
            <person name="Sukno S.A."/>
            <person name="Thon M.R."/>
        </authorList>
    </citation>
    <scope>NUCLEOTIDE SEQUENCE</scope>
    <source>
        <strain evidence="2">MAFF235873</strain>
    </source>
</reference>
<feature type="signal peptide" evidence="1">
    <location>
        <begin position="1"/>
        <end position="18"/>
    </location>
</feature>
<proteinExistence type="predicted"/>
<feature type="chain" id="PRO_5042188673" evidence="1">
    <location>
        <begin position="19"/>
        <end position="85"/>
    </location>
</feature>
<evidence type="ECO:0000313" key="2">
    <source>
        <dbReference type="EMBL" id="KAK2023088.1"/>
    </source>
</evidence>
<dbReference type="Proteomes" id="UP001232148">
    <property type="component" value="Unassembled WGS sequence"/>
</dbReference>
<evidence type="ECO:0000313" key="3">
    <source>
        <dbReference type="Proteomes" id="UP001232148"/>
    </source>
</evidence>
<comment type="caution">
    <text evidence="2">The sequence shown here is derived from an EMBL/GenBank/DDBJ whole genome shotgun (WGS) entry which is preliminary data.</text>
</comment>
<dbReference type="AlphaFoldDB" id="A0AAD9H6I1"/>
<gene>
    <name evidence="2" type="ORF">LX32DRAFT_644921</name>
</gene>
<accession>A0AAD9H6I1</accession>
<organism evidence="2 3">
    <name type="scientific">Colletotrichum zoysiae</name>
    <dbReference type="NCBI Taxonomy" id="1216348"/>
    <lineage>
        <taxon>Eukaryota</taxon>
        <taxon>Fungi</taxon>
        <taxon>Dikarya</taxon>
        <taxon>Ascomycota</taxon>
        <taxon>Pezizomycotina</taxon>
        <taxon>Sordariomycetes</taxon>
        <taxon>Hypocreomycetidae</taxon>
        <taxon>Glomerellales</taxon>
        <taxon>Glomerellaceae</taxon>
        <taxon>Colletotrichum</taxon>
        <taxon>Colletotrichum graminicola species complex</taxon>
    </lineage>
</organism>